<accession>A0A081D312</accession>
<evidence type="ECO:0000313" key="3">
    <source>
        <dbReference type="Proteomes" id="UP000028701"/>
    </source>
</evidence>
<evidence type="ECO:0000256" key="1">
    <source>
        <dbReference type="SAM" id="MobiDB-lite"/>
    </source>
</evidence>
<reference evidence="2 3" key="1">
    <citation type="submission" date="2014-08" db="EMBL/GenBank/DDBJ databases">
        <title>Whole genome shotgun sequence of Rhizobium rubi NBRC 13261.</title>
        <authorList>
            <person name="Katano-Makiyama Y."/>
            <person name="Hosoyama A."/>
            <person name="Hashimoto M."/>
            <person name="Hosoyama Y."/>
            <person name="Noguchi M."/>
            <person name="Tsuchikane K."/>
            <person name="Uohara A."/>
            <person name="Ohji S."/>
            <person name="Ichikawa N."/>
            <person name="Kimura A."/>
            <person name="Yamazoe A."/>
            <person name="Fujita N."/>
        </authorList>
    </citation>
    <scope>NUCLEOTIDE SEQUENCE [LARGE SCALE GENOMIC DNA]</scope>
    <source>
        <strain evidence="2 3">NBRC 13261</strain>
    </source>
</reference>
<evidence type="ECO:0000313" key="2">
    <source>
        <dbReference type="EMBL" id="GAK73308.1"/>
    </source>
</evidence>
<dbReference type="Proteomes" id="UP000028701">
    <property type="component" value="Unassembled WGS sequence"/>
</dbReference>
<comment type="caution">
    <text evidence="2">The sequence shown here is derived from an EMBL/GenBank/DDBJ whole genome shotgun (WGS) entry which is preliminary data.</text>
</comment>
<dbReference type="EMBL" id="BBJU01000035">
    <property type="protein sequence ID" value="GAK73308.1"/>
    <property type="molecule type" value="Genomic_DNA"/>
</dbReference>
<organism evidence="2 3">
    <name type="scientific">Agrobacterium rubi TR3 = NBRC 13261</name>
    <dbReference type="NCBI Taxonomy" id="1368415"/>
    <lineage>
        <taxon>Bacteria</taxon>
        <taxon>Pseudomonadati</taxon>
        <taxon>Pseudomonadota</taxon>
        <taxon>Alphaproteobacteria</taxon>
        <taxon>Hyphomicrobiales</taxon>
        <taxon>Rhizobiaceae</taxon>
        <taxon>Rhizobium/Agrobacterium group</taxon>
        <taxon>Agrobacterium</taxon>
    </lineage>
</organism>
<dbReference type="RefSeq" id="WP_045232718.1">
    <property type="nucleotide sequence ID" value="NZ_BBJU01000035.1"/>
</dbReference>
<dbReference type="AlphaFoldDB" id="A0A081D312"/>
<protein>
    <submittedName>
        <fullName evidence="2">Uncharacterized protein</fullName>
    </submittedName>
</protein>
<sequence length="204" mass="22973">MERKMANPEPPVQKLTARAQRPVKSDDNTMYAISRVDADRHGQNAWLVNLSRGGKTFQMTFSDGTYGGNEQALTVAKAYRDAVLKVVPPLTNRDMRMQVRRNRSEGSNLPGVYYNKPGEHSKDGAWIARIELQVDDGGHGSPAKRHRKARTRTFNVGKYGYDEARRQAEEERIRMVLAVENGEEPALRSPAALALHRKLSDTEK</sequence>
<gene>
    <name evidence="2" type="ORF">RRU01S_35_00170</name>
</gene>
<proteinExistence type="predicted"/>
<dbReference type="Gene3D" id="1.20.5.2050">
    <property type="match status" value="1"/>
</dbReference>
<name>A0A081D312_9HYPH</name>
<feature type="region of interest" description="Disordered" evidence="1">
    <location>
        <begin position="1"/>
        <end position="27"/>
    </location>
</feature>